<organism evidence="1 2">
    <name type="scientific">Eumeta variegata</name>
    <name type="common">Bagworm moth</name>
    <name type="synonym">Eumeta japonica</name>
    <dbReference type="NCBI Taxonomy" id="151549"/>
    <lineage>
        <taxon>Eukaryota</taxon>
        <taxon>Metazoa</taxon>
        <taxon>Ecdysozoa</taxon>
        <taxon>Arthropoda</taxon>
        <taxon>Hexapoda</taxon>
        <taxon>Insecta</taxon>
        <taxon>Pterygota</taxon>
        <taxon>Neoptera</taxon>
        <taxon>Endopterygota</taxon>
        <taxon>Lepidoptera</taxon>
        <taxon>Glossata</taxon>
        <taxon>Ditrysia</taxon>
        <taxon>Tineoidea</taxon>
        <taxon>Psychidae</taxon>
        <taxon>Oiketicinae</taxon>
        <taxon>Eumeta</taxon>
    </lineage>
</organism>
<keyword evidence="2" id="KW-1185">Reference proteome</keyword>
<protein>
    <submittedName>
        <fullName evidence="1">Uncharacterized protein</fullName>
    </submittedName>
</protein>
<gene>
    <name evidence="1" type="ORF">EVAR_45097_1</name>
</gene>
<dbReference type="EMBL" id="BGZK01001221">
    <property type="protein sequence ID" value="GBP74768.1"/>
    <property type="molecule type" value="Genomic_DNA"/>
</dbReference>
<dbReference type="Proteomes" id="UP000299102">
    <property type="component" value="Unassembled WGS sequence"/>
</dbReference>
<comment type="caution">
    <text evidence="1">The sequence shown here is derived from an EMBL/GenBank/DDBJ whole genome shotgun (WGS) entry which is preliminary data.</text>
</comment>
<sequence length="107" mass="12227">MSAKPTAALAKLDRRFLFDLRVMYIRIYTYVTYLPLQRQTCAIRPPKAPLWGRTRRGDYSLSNAYQCTNSSAGLSSGFARAFKGKLRVRTHTHARIQTHTNGLAFFL</sequence>
<dbReference type="AlphaFoldDB" id="A0A4C1YFD4"/>
<evidence type="ECO:0000313" key="2">
    <source>
        <dbReference type="Proteomes" id="UP000299102"/>
    </source>
</evidence>
<reference evidence="1 2" key="1">
    <citation type="journal article" date="2019" name="Commun. Biol.">
        <title>The bagworm genome reveals a unique fibroin gene that provides high tensile strength.</title>
        <authorList>
            <person name="Kono N."/>
            <person name="Nakamura H."/>
            <person name="Ohtoshi R."/>
            <person name="Tomita M."/>
            <person name="Numata K."/>
            <person name="Arakawa K."/>
        </authorList>
    </citation>
    <scope>NUCLEOTIDE SEQUENCE [LARGE SCALE GENOMIC DNA]</scope>
</reference>
<proteinExistence type="predicted"/>
<name>A0A4C1YFD4_EUMVA</name>
<accession>A0A4C1YFD4</accession>
<evidence type="ECO:0000313" key="1">
    <source>
        <dbReference type="EMBL" id="GBP74768.1"/>
    </source>
</evidence>